<dbReference type="EMBL" id="JAHUTI010019725">
    <property type="protein sequence ID" value="MED6237850.1"/>
    <property type="molecule type" value="Genomic_DNA"/>
</dbReference>
<comment type="caution">
    <text evidence="1">The sequence shown here is derived from an EMBL/GenBank/DDBJ whole genome shotgun (WGS) entry which is preliminary data.</text>
</comment>
<evidence type="ECO:0008006" key="3">
    <source>
        <dbReference type="Google" id="ProtNLM"/>
    </source>
</evidence>
<sequence length="103" mass="12228">MTLSREQVEENLDRWRFTLQRRGMRVSWSKTFMCVNEREPSGAMRLQGTEIKKVEDFKYLGSTVQCNGECGKEETYPSKVEKVQGVLGYKRVSVRIKRCTRWW</sequence>
<evidence type="ECO:0000313" key="2">
    <source>
        <dbReference type="Proteomes" id="UP001345963"/>
    </source>
</evidence>
<gene>
    <name evidence="1" type="ORF">ATANTOWER_024428</name>
</gene>
<organism evidence="1 2">
    <name type="scientific">Ataeniobius toweri</name>
    <dbReference type="NCBI Taxonomy" id="208326"/>
    <lineage>
        <taxon>Eukaryota</taxon>
        <taxon>Metazoa</taxon>
        <taxon>Chordata</taxon>
        <taxon>Craniata</taxon>
        <taxon>Vertebrata</taxon>
        <taxon>Euteleostomi</taxon>
        <taxon>Actinopterygii</taxon>
        <taxon>Neopterygii</taxon>
        <taxon>Teleostei</taxon>
        <taxon>Neoteleostei</taxon>
        <taxon>Acanthomorphata</taxon>
        <taxon>Ovalentaria</taxon>
        <taxon>Atherinomorphae</taxon>
        <taxon>Cyprinodontiformes</taxon>
        <taxon>Goodeidae</taxon>
        <taxon>Ataeniobius</taxon>
    </lineage>
</organism>
<keyword evidence="2" id="KW-1185">Reference proteome</keyword>
<dbReference type="Proteomes" id="UP001345963">
    <property type="component" value="Unassembled WGS sequence"/>
</dbReference>
<accession>A0ABU7AK25</accession>
<evidence type="ECO:0000313" key="1">
    <source>
        <dbReference type="EMBL" id="MED6237850.1"/>
    </source>
</evidence>
<reference evidence="1 2" key="1">
    <citation type="submission" date="2021-07" db="EMBL/GenBank/DDBJ databases">
        <authorList>
            <person name="Palmer J.M."/>
        </authorList>
    </citation>
    <scope>NUCLEOTIDE SEQUENCE [LARGE SCALE GENOMIC DNA]</scope>
    <source>
        <strain evidence="1 2">AT_MEX2019</strain>
        <tissue evidence="1">Muscle</tissue>
    </source>
</reference>
<proteinExistence type="predicted"/>
<name>A0ABU7AK25_9TELE</name>
<protein>
    <recommendedName>
        <fullName evidence="3">Reverse transcriptase</fullName>
    </recommendedName>
</protein>